<feature type="domain" description="Sporulation protein YpeB PepSY1 and PepSY2" evidence="1">
    <location>
        <begin position="169"/>
        <end position="358"/>
    </location>
</feature>
<sequence>MMRSLLFVLSFAVVALLVYVNSVNTDKEQLTYLLQGQYTQEMADASGKLTDLKDSVQKTLLFQDEQAIQQPLEDIWRLSSEIRDSVASLPLDQGFSNEWMNYLSRLGNYAKLTSDGQIPDEEWQKVMAQTVNNLSDFSTEWEMATASFFQNDVSVEKWMANIESKQPSNNWQSMGKTLKTYRESDFPLTTSESDAQKKKDLRQLEGKKITQNDAIAVFKKIFPAHADARIHVTESRKDAPYPFYHLEFQDGVGLGYADITQKGGNLLSLLFERPNEDKRIDSQLVKELAERFKQNSGFTDIVLDEVRENHTAWHMTFVRVEPRYNAKVYSDAIQFKVAKDNGDLLGMNAMEYIQKENLKEQPINKFDWKTFFNEGVKVEEEELAYTENEQMEQRLCYKLIVTKKENEQQITYRIMVDTETGEVLKSENVK</sequence>
<name>A0ABV8X7K5_9LACT</name>
<protein>
    <submittedName>
        <fullName evidence="3">PepSY1/2 domain-containing protein</fullName>
    </submittedName>
</protein>
<evidence type="ECO:0000259" key="1">
    <source>
        <dbReference type="Pfam" id="PF14620"/>
    </source>
</evidence>
<dbReference type="EMBL" id="JBHSEC010000019">
    <property type="protein sequence ID" value="MFC4410979.1"/>
    <property type="molecule type" value="Genomic_DNA"/>
</dbReference>
<proteinExistence type="predicted"/>
<evidence type="ECO:0000313" key="4">
    <source>
        <dbReference type="Proteomes" id="UP001595817"/>
    </source>
</evidence>
<dbReference type="InterPro" id="IPR048402">
    <property type="entry name" value="YpeB_N"/>
</dbReference>
<evidence type="ECO:0000313" key="3">
    <source>
        <dbReference type="EMBL" id="MFC4410979.1"/>
    </source>
</evidence>
<feature type="domain" description="Sporulation protein YpeB N-terminal" evidence="2">
    <location>
        <begin position="27"/>
        <end position="139"/>
    </location>
</feature>
<keyword evidence="4" id="KW-1185">Reference proteome</keyword>
<dbReference type="Pfam" id="PF14620">
    <property type="entry name" value="YPEB_PepSY1-2"/>
    <property type="match status" value="1"/>
</dbReference>
<evidence type="ECO:0000259" key="2">
    <source>
        <dbReference type="Pfam" id="PF20769"/>
    </source>
</evidence>
<dbReference type="Pfam" id="PF20769">
    <property type="entry name" value="YPEB_N"/>
    <property type="match status" value="1"/>
</dbReference>
<gene>
    <name evidence="3" type="ORF">ACFOZY_11170</name>
</gene>
<dbReference type="InterPro" id="IPR014239">
    <property type="entry name" value="YpeB_PepSY1-2"/>
</dbReference>
<dbReference type="RefSeq" id="WP_378155424.1">
    <property type="nucleotide sequence ID" value="NZ_JBHSEC010000019.1"/>
</dbReference>
<reference evidence="4" key="1">
    <citation type="journal article" date="2019" name="Int. J. Syst. Evol. Microbiol.">
        <title>The Global Catalogue of Microorganisms (GCM) 10K type strain sequencing project: providing services to taxonomists for standard genome sequencing and annotation.</title>
        <authorList>
            <consortium name="The Broad Institute Genomics Platform"/>
            <consortium name="The Broad Institute Genome Sequencing Center for Infectious Disease"/>
            <person name="Wu L."/>
            <person name="Ma J."/>
        </authorList>
    </citation>
    <scope>NUCLEOTIDE SEQUENCE [LARGE SCALE GENOMIC DNA]</scope>
    <source>
        <strain evidence="4">CCUG 59778</strain>
    </source>
</reference>
<dbReference type="Proteomes" id="UP001595817">
    <property type="component" value="Unassembled WGS sequence"/>
</dbReference>
<comment type="caution">
    <text evidence="3">The sequence shown here is derived from an EMBL/GenBank/DDBJ whole genome shotgun (WGS) entry which is preliminary data.</text>
</comment>
<organism evidence="3 4">
    <name type="scientific">Chungangia koreensis</name>
    <dbReference type="NCBI Taxonomy" id="752657"/>
    <lineage>
        <taxon>Bacteria</taxon>
        <taxon>Bacillati</taxon>
        <taxon>Bacillota</taxon>
        <taxon>Bacilli</taxon>
        <taxon>Lactobacillales</taxon>
        <taxon>Chungangia</taxon>
    </lineage>
</organism>
<accession>A0ABV8X7K5</accession>